<dbReference type="EMBL" id="SMFX01000001">
    <property type="protein sequence ID" value="TCK17934.1"/>
    <property type="molecule type" value="Genomic_DNA"/>
</dbReference>
<dbReference type="Gene3D" id="1.10.150.80">
    <property type="entry name" value="HRDC domain"/>
    <property type="match status" value="1"/>
</dbReference>
<name>A0A4R1H7X3_9GAMM</name>
<dbReference type="PROSITE" id="PS50967">
    <property type="entry name" value="HRDC"/>
    <property type="match status" value="1"/>
</dbReference>
<dbReference type="InterPro" id="IPR032284">
    <property type="entry name" value="RecQ_Zn-bd"/>
</dbReference>
<comment type="cofactor">
    <cofactor evidence="2">
        <name>Zn(2+)</name>
        <dbReference type="ChEBI" id="CHEBI:29105"/>
    </cofactor>
</comment>
<dbReference type="FunFam" id="1.10.150.80:FF:000002">
    <property type="entry name" value="ATP-dependent DNA helicase RecQ"/>
    <property type="match status" value="1"/>
</dbReference>
<evidence type="ECO:0000256" key="14">
    <source>
        <dbReference type="ARBA" id="ARBA00023235"/>
    </source>
</evidence>
<dbReference type="PANTHER" id="PTHR13710:SF105">
    <property type="entry name" value="ATP-DEPENDENT DNA HELICASE Q1"/>
    <property type="match status" value="1"/>
</dbReference>
<keyword evidence="6" id="KW-0227">DNA damage</keyword>
<evidence type="ECO:0000256" key="10">
    <source>
        <dbReference type="ARBA" id="ARBA00022840"/>
    </source>
</evidence>
<evidence type="ECO:0000256" key="11">
    <source>
        <dbReference type="ARBA" id="ARBA00023125"/>
    </source>
</evidence>
<evidence type="ECO:0000256" key="2">
    <source>
        <dbReference type="ARBA" id="ARBA00001947"/>
    </source>
</evidence>
<dbReference type="InterPro" id="IPR004589">
    <property type="entry name" value="DNA_helicase_ATP-dep_RecQ"/>
</dbReference>
<dbReference type="GO" id="GO:0005524">
    <property type="term" value="F:ATP binding"/>
    <property type="evidence" value="ECO:0007669"/>
    <property type="project" value="UniProtKB-KW"/>
</dbReference>
<evidence type="ECO:0000256" key="15">
    <source>
        <dbReference type="ARBA" id="ARBA00034617"/>
    </source>
</evidence>
<dbReference type="InterPro" id="IPR002121">
    <property type="entry name" value="HRDC_dom"/>
</dbReference>
<dbReference type="SMART" id="SM00487">
    <property type="entry name" value="DEXDc"/>
    <property type="match status" value="1"/>
</dbReference>
<evidence type="ECO:0000256" key="3">
    <source>
        <dbReference type="ARBA" id="ARBA00005446"/>
    </source>
</evidence>
<dbReference type="InterPro" id="IPR036388">
    <property type="entry name" value="WH-like_DNA-bd_sf"/>
</dbReference>
<dbReference type="Gene3D" id="3.40.50.300">
    <property type="entry name" value="P-loop containing nucleotide triphosphate hydrolases"/>
    <property type="match status" value="2"/>
</dbReference>
<dbReference type="Pfam" id="PF09382">
    <property type="entry name" value="RQC"/>
    <property type="match status" value="1"/>
</dbReference>
<reference evidence="20 21" key="1">
    <citation type="submission" date="2019-03" db="EMBL/GenBank/DDBJ databases">
        <title>Genomic Encyclopedia of Type Strains, Phase IV (KMG-IV): sequencing the most valuable type-strain genomes for metagenomic binning, comparative biology and taxonomic classification.</title>
        <authorList>
            <person name="Goeker M."/>
        </authorList>
    </citation>
    <scope>NUCLEOTIDE SEQUENCE [LARGE SCALE GENOMIC DNA]</scope>
    <source>
        <strain evidence="20 21">DSM 19610</strain>
    </source>
</reference>
<evidence type="ECO:0000313" key="20">
    <source>
        <dbReference type="EMBL" id="TCK17934.1"/>
    </source>
</evidence>
<evidence type="ECO:0000256" key="13">
    <source>
        <dbReference type="ARBA" id="ARBA00023204"/>
    </source>
</evidence>
<dbReference type="GO" id="GO:0009378">
    <property type="term" value="F:four-way junction helicase activity"/>
    <property type="evidence" value="ECO:0007669"/>
    <property type="project" value="TreeGrafter"/>
</dbReference>
<dbReference type="NCBIfam" id="TIGR01389">
    <property type="entry name" value="recQ"/>
    <property type="match status" value="1"/>
</dbReference>
<gene>
    <name evidence="20" type="ORF">DFR30_1188</name>
</gene>
<keyword evidence="21" id="KW-1185">Reference proteome</keyword>
<feature type="domain" description="Helicase C-terminal" evidence="19">
    <location>
        <begin position="223"/>
        <end position="371"/>
    </location>
</feature>
<evidence type="ECO:0000256" key="12">
    <source>
        <dbReference type="ARBA" id="ARBA00023172"/>
    </source>
</evidence>
<dbReference type="FunFam" id="1.10.10.10:FF:000175">
    <property type="entry name" value="ATP-dependent DNA helicase RecQ"/>
    <property type="match status" value="1"/>
</dbReference>
<evidence type="ECO:0000256" key="6">
    <source>
        <dbReference type="ARBA" id="ARBA00022763"/>
    </source>
</evidence>
<dbReference type="GO" id="GO:0006310">
    <property type="term" value="P:DNA recombination"/>
    <property type="evidence" value="ECO:0007669"/>
    <property type="project" value="UniProtKB-UniRule"/>
</dbReference>
<dbReference type="InterPro" id="IPR006293">
    <property type="entry name" value="DNA_helicase_ATP-dep_RecQ_bac"/>
</dbReference>
<dbReference type="SUPFAM" id="SSF47819">
    <property type="entry name" value="HRDC-like"/>
    <property type="match status" value="1"/>
</dbReference>
<comment type="caution">
    <text evidence="20">The sequence shown here is derived from an EMBL/GenBank/DDBJ whole genome shotgun (WGS) entry which is preliminary data.</text>
</comment>
<keyword evidence="12" id="KW-0233">DNA recombination</keyword>
<organism evidence="20 21">
    <name type="scientific">Thiogranum longum</name>
    <dbReference type="NCBI Taxonomy" id="1537524"/>
    <lineage>
        <taxon>Bacteria</taxon>
        <taxon>Pseudomonadati</taxon>
        <taxon>Pseudomonadota</taxon>
        <taxon>Gammaproteobacteria</taxon>
        <taxon>Chromatiales</taxon>
        <taxon>Ectothiorhodospiraceae</taxon>
        <taxon>Thiogranum</taxon>
    </lineage>
</organism>
<dbReference type="PROSITE" id="PS51192">
    <property type="entry name" value="HELICASE_ATP_BIND_1"/>
    <property type="match status" value="1"/>
</dbReference>
<dbReference type="GO" id="GO:0009432">
    <property type="term" value="P:SOS response"/>
    <property type="evidence" value="ECO:0007669"/>
    <property type="project" value="UniProtKB-UniRule"/>
</dbReference>
<evidence type="ECO:0000256" key="4">
    <source>
        <dbReference type="ARBA" id="ARBA00022723"/>
    </source>
</evidence>
<dbReference type="NCBIfam" id="TIGR00614">
    <property type="entry name" value="recQ_fam"/>
    <property type="match status" value="1"/>
</dbReference>
<dbReference type="FunFam" id="3.40.50.300:FF:000296">
    <property type="entry name" value="ATP-dependent DNA helicase RecQ"/>
    <property type="match status" value="1"/>
</dbReference>
<comment type="similarity">
    <text evidence="3">Belongs to the helicase family. RecQ subfamily.</text>
</comment>
<proteinExistence type="inferred from homology"/>
<dbReference type="GO" id="GO:0006281">
    <property type="term" value="P:DNA repair"/>
    <property type="evidence" value="ECO:0007669"/>
    <property type="project" value="UniProtKB-KW"/>
</dbReference>
<dbReference type="GO" id="GO:0005737">
    <property type="term" value="C:cytoplasm"/>
    <property type="evidence" value="ECO:0007669"/>
    <property type="project" value="TreeGrafter"/>
</dbReference>
<evidence type="ECO:0000259" key="18">
    <source>
        <dbReference type="PROSITE" id="PS51192"/>
    </source>
</evidence>
<dbReference type="InterPro" id="IPR044876">
    <property type="entry name" value="HRDC_dom_sf"/>
</dbReference>
<dbReference type="InterPro" id="IPR027417">
    <property type="entry name" value="P-loop_NTPase"/>
</dbReference>
<dbReference type="CDD" id="cd18794">
    <property type="entry name" value="SF2_C_RecQ"/>
    <property type="match status" value="1"/>
</dbReference>
<dbReference type="GO" id="GO:0003677">
    <property type="term" value="F:DNA binding"/>
    <property type="evidence" value="ECO:0007669"/>
    <property type="project" value="UniProtKB-KW"/>
</dbReference>
<dbReference type="Gene3D" id="1.10.10.10">
    <property type="entry name" value="Winged helix-like DNA-binding domain superfamily/Winged helix DNA-binding domain"/>
    <property type="match status" value="1"/>
</dbReference>
<dbReference type="InterPro" id="IPR014001">
    <property type="entry name" value="Helicase_ATP-bd"/>
</dbReference>
<dbReference type="RefSeq" id="WP_243640688.1">
    <property type="nucleotide sequence ID" value="NZ_SMFX01000001.1"/>
</dbReference>
<dbReference type="SMART" id="SM00341">
    <property type="entry name" value="HRDC"/>
    <property type="match status" value="1"/>
</dbReference>
<accession>A0A4R1H7X3</accession>
<dbReference type="InterPro" id="IPR001650">
    <property type="entry name" value="Helicase_C-like"/>
</dbReference>
<keyword evidence="14" id="KW-0413">Isomerase</keyword>
<dbReference type="SMART" id="SM00956">
    <property type="entry name" value="RQC"/>
    <property type="match status" value="1"/>
</dbReference>
<dbReference type="InterPro" id="IPR018982">
    <property type="entry name" value="RQC_domain"/>
</dbReference>
<dbReference type="Pfam" id="PF00270">
    <property type="entry name" value="DEAD"/>
    <property type="match status" value="1"/>
</dbReference>
<dbReference type="Pfam" id="PF00570">
    <property type="entry name" value="HRDC"/>
    <property type="match status" value="1"/>
</dbReference>
<keyword evidence="7" id="KW-0378">Hydrolase</keyword>
<sequence length="612" mass="68273">MAEIIGGYSVAMPQETLQRVFGYNSFRADQQEIIDALIRGEDAFVLMPTGGGKSLCYQLPALHRSGVGIVVSPLISLMKDQVDALRANGVEAAFYNSSLGSEDARQVLAKLHAGTLDLLYIAPERLLSGDFLKRLEDVDIALFAVDEAHCVSQWGHDFRPEYVQLGQLRHRFPGIPLVALTATADPQTREDIVQQLRLGRAQRYVASFDRPNIRYTVLDKHKPFDQMMRFLEERRDESGIVYALSRKRVEDVAEKLFGAGINADAYHAGLPAQHRAEVQERFLRDDLQVVVATVAFGMGIDKPNVRFVVHYDMPKHIEGYYQETGRAGRDGLPSEALLLYGAQDVVTARRLVEGNANPEQRRIELHKLNAMTGFAESLTCRRRVLLGYFGERQQQGCGNCDVCLSPPERFDATDDARKALSCVYRVGQRFGVKHVVDVLRGADTERIRSLGHSQLSTWGIGAHHSEQVWMSIIRQLIHHGYLLQDIAAYSVLKLTDAARPLLRGEENLELALPRVKAKAKKKPAAARDAGPYDEALFEHLRELRKRLADEQGVPPYIVFGDATLIQMAAQQPLDNDQLLAISGVGQAKLEKYGRDFLDAITEFSLSSSSNLS</sequence>
<dbReference type="Pfam" id="PF16124">
    <property type="entry name" value="RecQ_Zn_bind"/>
    <property type="match status" value="1"/>
</dbReference>
<evidence type="ECO:0000256" key="9">
    <source>
        <dbReference type="ARBA" id="ARBA00022833"/>
    </source>
</evidence>
<dbReference type="InterPro" id="IPR011545">
    <property type="entry name" value="DEAD/DEAH_box_helicase_dom"/>
</dbReference>
<keyword evidence="8 20" id="KW-0347">Helicase</keyword>
<evidence type="ECO:0000256" key="1">
    <source>
        <dbReference type="ARBA" id="ARBA00001946"/>
    </source>
</evidence>
<evidence type="ECO:0000256" key="16">
    <source>
        <dbReference type="NCBIfam" id="TIGR01389"/>
    </source>
</evidence>
<dbReference type="Pfam" id="PF00271">
    <property type="entry name" value="Helicase_C"/>
    <property type="match status" value="1"/>
</dbReference>
<dbReference type="InterPro" id="IPR010997">
    <property type="entry name" value="HRDC-like_sf"/>
</dbReference>
<dbReference type="GO" id="GO:0043590">
    <property type="term" value="C:bacterial nucleoid"/>
    <property type="evidence" value="ECO:0007669"/>
    <property type="project" value="TreeGrafter"/>
</dbReference>
<keyword evidence="10" id="KW-0067">ATP-binding</keyword>
<dbReference type="CDD" id="cd17920">
    <property type="entry name" value="DEXHc_RecQ"/>
    <property type="match status" value="1"/>
</dbReference>
<dbReference type="PANTHER" id="PTHR13710">
    <property type="entry name" value="DNA HELICASE RECQ FAMILY MEMBER"/>
    <property type="match status" value="1"/>
</dbReference>
<dbReference type="GO" id="GO:0030894">
    <property type="term" value="C:replisome"/>
    <property type="evidence" value="ECO:0007669"/>
    <property type="project" value="TreeGrafter"/>
</dbReference>
<dbReference type="AlphaFoldDB" id="A0A4R1H7X3"/>
<evidence type="ECO:0000259" key="19">
    <source>
        <dbReference type="PROSITE" id="PS51194"/>
    </source>
</evidence>
<protein>
    <recommendedName>
        <fullName evidence="16">DNA helicase RecQ</fullName>
        <ecNumber evidence="16">5.6.2.4</ecNumber>
    </recommendedName>
</protein>
<dbReference type="PROSITE" id="PS51194">
    <property type="entry name" value="HELICASE_CTER"/>
    <property type="match status" value="1"/>
</dbReference>
<keyword evidence="11" id="KW-0238">DNA-binding</keyword>
<comment type="catalytic activity">
    <reaction evidence="15">
        <text>Couples ATP hydrolysis with the unwinding of duplex DNA by translocating in the 3'-5' direction.</text>
        <dbReference type="EC" id="5.6.2.4"/>
    </reaction>
</comment>
<evidence type="ECO:0000256" key="5">
    <source>
        <dbReference type="ARBA" id="ARBA00022741"/>
    </source>
</evidence>
<dbReference type="GO" id="GO:0046872">
    <property type="term" value="F:metal ion binding"/>
    <property type="evidence" value="ECO:0007669"/>
    <property type="project" value="UniProtKB-KW"/>
</dbReference>
<dbReference type="SMART" id="SM00490">
    <property type="entry name" value="HELICc"/>
    <property type="match status" value="1"/>
</dbReference>
<dbReference type="Proteomes" id="UP000295707">
    <property type="component" value="Unassembled WGS sequence"/>
</dbReference>
<keyword evidence="5" id="KW-0547">Nucleotide-binding</keyword>
<keyword evidence="13" id="KW-0234">DNA repair</keyword>
<dbReference type="GO" id="GO:0043138">
    <property type="term" value="F:3'-5' DNA helicase activity"/>
    <property type="evidence" value="ECO:0007669"/>
    <property type="project" value="UniProtKB-EC"/>
</dbReference>
<dbReference type="EC" id="5.6.2.4" evidence="16"/>
<evidence type="ECO:0000313" key="21">
    <source>
        <dbReference type="Proteomes" id="UP000295707"/>
    </source>
</evidence>
<feature type="domain" description="HRDC" evidence="17">
    <location>
        <begin position="530"/>
        <end position="610"/>
    </location>
</feature>
<comment type="cofactor">
    <cofactor evidence="1">
        <name>Mg(2+)</name>
        <dbReference type="ChEBI" id="CHEBI:18420"/>
    </cofactor>
</comment>
<dbReference type="SUPFAM" id="SSF52540">
    <property type="entry name" value="P-loop containing nucleoside triphosphate hydrolases"/>
    <property type="match status" value="2"/>
</dbReference>
<evidence type="ECO:0000259" key="17">
    <source>
        <dbReference type="PROSITE" id="PS50967"/>
    </source>
</evidence>
<keyword evidence="9" id="KW-0862">Zinc</keyword>
<dbReference type="FunFam" id="3.40.50.300:FF:000156">
    <property type="entry name" value="ATP-dependent DNA helicase recQ"/>
    <property type="match status" value="1"/>
</dbReference>
<evidence type="ECO:0000256" key="8">
    <source>
        <dbReference type="ARBA" id="ARBA00022806"/>
    </source>
</evidence>
<evidence type="ECO:0000256" key="7">
    <source>
        <dbReference type="ARBA" id="ARBA00022801"/>
    </source>
</evidence>
<keyword evidence="4" id="KW-0479">Metal-binding</keyword>
<dbReference type="GO" id="GO:0006260">
    <property type="term" value="P:DNA replication"/>
    <property type="evidence" value="ECO:0007669"/>
    <property type="project" value="InterPro"/>
</dbReference>
<dbReference type="GO" id="GO:0016787">
    <property type="term" value="F:hydrolase activity"/>
    <property type="evidence" value="ECO:0007669"/>
    <property type="project" value="UniProtKB-KW"/>
</dbReference>
<feature type="domain" description="Helicase ATP-binding" evidence="18">
    <location>
        <begin position="34"/>
        <end position="202"/>
    </location>
</feature>